<dbReference type="GO" id="GO:0005759">
    <property type="term" value="C:mitochondrial matrix"/>
    <property type="evidence" value="ECO:0007669"/>
    <property type="project" value="TreeGrafter"/>
</dbReference>
<dbReference type="GO" id="GO:0006631">
    <property type="term" value="P:fatty acid metabolic process"/>
    <property type="evidence" value="ECO:0007669"/>
    <property type="project" value="TreeGrafter"/>
</dbReference>
<dbReference type="PANTHER" id="PTHR21052">
    <property type="entry name" value="SPERMATOGENESIS ASSOCIATED 11-RELATED"/>
    <property type="match status" value="1"/>
</dbReference>
<dbReference type="InterPro" id="IPR027450">
    <property type="entry name" value="AlkB-like"/>
</dbReference>
<evidence type="ECO:0000256" key="1">
    <source>
        <dbReference type="ARBA" id="ARBA00001954"/>
    </source>
</evidence>
<accession>A0AA39L1T2</accession>
<evidence type="ECO:0000313" key="4">
    <source>
        <dbReference type="Proteomes" id="UP001168972"/>
    </source>
</evidence>
<name>A0AA39L1T2_MICHY</name>
<dbReference type="InterPro" id="IPR032870">
    <property type="entry name" value="ALKBH7-like"/>
</dbReference>
<reference evidence="3" key="1">
    <citation type="journal article" date="2023" name="bioRxiv">
        <title>Scaffold-level genome assemblies of two parasitoid biocontrol wasps reveal the parthenogenesis mechanism and an associated novel virus.</title>
        <authorList>
            <person name="Inwood S."/>
            <person name="Skelly J."/>
            <person name="Guhlin J."/>
            <person name="Harrop T."/>
            <person name="Goldson S."/>
            <person name="Dearden P."/>
        </authorList>
    </citation>
    <scope>NUCLEOTIDE SEQUENCE</scope>
    <source>
        <strain evidence="3">Lincoln</strain>
        <tissue evidence="3">Whole body</tissue>
    </source>
</reference>
<dbReference type="GO" id="GO:0006974">
    <property type="term" value="P:DNA damage response"/>
    <property type="evidence" value="ECO:0007669"/>
    <property type="project" value="InterPro"/>
</dbReference>
<organism evidence="3 4">
    <name type="scientific">Microctonus hyperodae</name>
    <name type="common">Parasitoid wasp</name>
    <dbReference type="NCBI Taxonomy" id="165561"/>
    <lineage>
        <taxon>Eukaryota</taxon>
        <taxon>Metazoa</taxon>
        <taxon>Ecdysozoa</taxon>
        <taxon>Arthropoda</taxon>
        <taxon>Hexapoda</taxon>
        <taxon>Insecta</taxon>
        <taxon>Pterygota</taxon>
        <taxon>Neoptera</taxon>
        <taxon>Endopterygota</taxon>
        <taxon>Hymenoptera</taxon>
        <taxon>Apocrita</taxon>
        <taxon>Ichneumonoidea</taxon>
        <taxon>Braconidae</taxon>
        <taxon>Euphorinae</taxon>
        <taxon>Microctonus</taxon>
    </lineage>
</organism>
<comment type="cofactor">
    <cofactor evidence="1">
        <name>Fe(2+)</name>
        <dbReference type="ChEBI" id="CHEBI:29033"/>
    </cofactor>
</comment>
<reference evidence="3" key="2">
    <citation type="submission" date="2023-03" db="EMBL/GenBank/DDBJ databases">
        <authorList>
            <person name="Inwood S.N."/>
            <person name="Skelly J.G."/>
            <person name="Guhlin J."/>
            <person name="Harrop T.W.R."/>
            <person name="Goldson S.G."/>
            <person name="Dearden P.K."/>
        </authorList>
    </citation>
    <scope>NUCLEOTIDE SEQUENCE</scope>
    <source>
        <strain evidence="3">Lincoln</strain>
        <tissue evidence="3">Whole body</tissue>
    </source>
</reference>
<evidence type="ECO:0000313" key="3">
    <source>
        <dbReference type="EMBL" id="KAK0181929.1"/>
    </source>
</evidence>
<dbReference type="Pfam" id="PF13532">
    <property type="entry name" value="2OG-FeII_Oxy_2"/>
    <property type="match status" value="1"/>
</dbReference>
<protein>
    <recommendedName>
        <fullName evidence="2">Alpha-ketoglutarate-dependent dioxygenase AlkB-like domain-containing protein</fullName>
    </recommendedName>
</protein>
<dbReference type="PANTHER" id="PTHR21052:SF0">
    <property type="entry name" value="ALPHA-KETOGLUTARATE-DEPENDENT DIOXYGENASE ALKB HOMOLOG 7, MITOCHONDRIAL"/>
    <property type="match status" value="1"/>
</dbReference>
<dbReference type="SUPFAM" id="SSF51197">
    <property type="entry name" value="Clavaminate synthase-like"/>
    <property type="match status" value="1"/>
</dbReference>
<dbReference type="Proteomes" id="UP001168972">
    <property type="component" value="Unassembled WGS sequence"/>
</dbReference>
<evidence type="ECO:0000259" key="2">
    <source>
        <dbReference type="Pfam" id="PF13532"/>
    </source>
</evidence>
<dbReference type="Gene3D" id="2.60.120.590">
    <property type="entry name" value="Alpha-ketoglutarate-dependent dioxygenase AlkB-like"/>
    <property type="match status" value="1"/>
</dbReference>
<feature type="domain" description="Alpha-ketoglutarate-dependent dioxygenase AlkB-like" evidence="2">
    <location>
        <begin position="40"/>
        <end position="221"/>
    </location>
</feature>
<dbReference type="InterPro" id="IPR037151">
    <property type="entry name" value="AlkB-like_sf"/>
</dbReference>
<proteinExistence type="predicted"/>
<comment type="caution">
    <text evidence="3">The sequence shown here is derived from an EMBL/GenBank/DDBJ whole genome shotgun (WGS) entry which is preliminary data.</text>
</comment>
<dbReference type="AlphaFoldDB" id="A0AA39L1T2"/>
<gene>
    <name evidence="3" type="ORF">PV327_000107</name>
</gene>
<sequence length="231" mass="26833">MTMRLLLKQCTPLMKIKIPGARISSTSVLDNFENIDDERNNWKTELLATMKIYPDFINANEEDELFNEVEPYMKRLRYEFSHWDNAIHGYRETERSKWNEKNTKIIERIKNLAFPPGMPELGFVHILDLAAEGKIKPHVDSVRFCGDIIAGVSLLSDCIMRLSLVGHEKECREDFLLPRRSLYIMSGAARHKYNHEVLGPDESILNGKNIERKRRISIICRSSPEIQDESL</sequence>
<keyword evidence="4" id="KW-1185">Reference proteome</keyword>
<dbReference type="EMBL" id="JAQQBR010000001">
    <property type="protein sequence ID" value="KAK0181929.1"/>
    <property type="molecule type" value="Genomic_DNA"/>
</dbReference>